<accession>A0A2T7DT15</accession>
<comment type="subcellular location">
    <subcellularLocation>
        <location evidence="1 8">Membrane</location>
        <topology evidence="1 8">Multi-pass membrane protein</topology>
    </subcellularLocation>
</comment>
<evidence type="ECO:0000313" key="10">
    <source>
        <dbReference type="Proteomes" id="UP000244336"/>
    </source>
</evidence>
<dbReference type="GO" id="GO:0015031">
    <property type="term" value="P:protein transport"/>
    <property type="evidence" value="ECO:0007669"/>
    <property type="project" value="UniProtKB-KW"/>
</dbReference>
<keyword evidence="2 8" id="KW-0813">Transport</keyword>
<evidence type="ECO:0000256" key="4">
    <source>
        <dbReference type="ARBA" id="ARBA00022927"/>
    </source>
</evidence>
<keyword evidence="4 8" id="KW-0653">Protein transport</keyword>
<dbReference type="GO" id="GO:0016020">
    <property type="term" value="C:membrane"/>
    <property type="evidence" value="ECO:0007669"/>
    <property type="project" value="UniProtKB-SubCell"/>
</dbReference>
<evidence type="ECO:0000256" key="7">
    <source>
        <dbReference type="ARBA" id="ARBA00025800"/>
    </source>
</evidence>
<dbReference type="InterPro" id="IPR011691">
    <property type="entry name" value="Vesicle_transpt_SFT2"/>
</dbReference>
<evidence type="ECO:0000313" key="9">
    <source>
        <dbReference type="EMBL" id="PUZ58702.1"/>
    </source>
</evidence>
<protein>
    <recommendedName>
        <fullName evidence="8">Vesicle transport protein</fullName>
    </recommendedName>
</protein>
<dbReference type="Pfam" id="PF04178">
    <property type="entry name" value="Got1"/>
    <property type="match status" value="1"/>
</dbReference>
<keyword evidence="10" id="KW-1185">Reference proteome</keyword>
<dbReference type="InterPro" id="IPR007305">
    <property type="entry name" value="Vesicle_transpt_Got1/SFT2"/>
</dbReference>
<organism evidence="9 10">
    <name type="scientific">Panicum hallii var. hallii</name>
    <dbReference type="NCBI Taxonomy" id="1504633"/>
    <lineage>
        <taxon>Eukaryota</taxon>
        <taxon>Viridiplantae</taxon>
        <taxon>Streptophyta</taxon>
        <taxon>Embryophyta</taxon>
        <taxon>Tracheophyta</taxon>
        <taxon>Spermatophyta</taxon>
        <taxon>Magnoliopsida</taxon>
        <taxon>Liliopsida</taxon>
        <taxon>Poales</taxon>
        <taxon>Poaceae</taxon>
        <taxon>PACMAD clade</taxon>
        <taxon>Panicoideae</taxon>
        <taxon>Panicodae</taxon>
        <taxon>Paniceae</taxon>
        <taxon>Panicinae</taxon>
        <taxon>Panicum</taxon>
        <taxon>Panicum sect. Panicum</taxon>
    </lineage>
</organism>
<keyword evidence="3 8" id="KW-0812">Transmembrane</keyword>
<dbReference type="GO" id="GO:0012505">
    <property type="term" value="C:endomembrane system"/>
    <property type="evidence" value="ECO:0007669"/>
    <property type="project" value="UniProtKB-ARBA"/>
</dbReference>
<evidence type="ECO:0000256" key="1">
    <source>
        <dbReference type="ARBA" id="ARBA00004141"/>
    </source>
</evidence>
<comment type="caution">
    <text evidence="8">Lacks conserved residue(s) required for the propagation of feature annotation.</text>
</comment>
<keyword evidence="5 8" id="KW-1133">Transmembrane helix</keyword>
<dbReference type="PANTHER" id="PTHR23137:SF29">
    <property type="entry name" value="VESICLE TRANSPORT PROTEIN"/>
    <property type="match status" value="1"/>
</dbReference>
<dbReference type="OrthoDB" id="8062037at2759"/>
<reference evidence="9 10" key="1">
    <citation type="submission" date="2018-04" db="EMBL/GenBank/DDBJ databases">
        <title>WGS assembly of Panicum hallii var. hallii HAL2.</title>
        <authorList>
            <person name="Lovell J."/>
            <person name="Jenkins J."/>
            <person name="Lowry D."/>
            <person name="Mamidi S."/>
            <person name="Sreedasyam A."/>
            <person name="Weng X."/>
            <person name="Barry K."/>
            <person name="Bonette J."/>
            <person name="Campitelli B."/>
            <person name="Daum C."/>
            <person name="Gordon S."/>
            <person name="Gould B."/>
            <person name="Lipzen A."/>
            <person name="MacQueen A."/>
            <person name="Palacio-Mejia J."/>
            <person name="Plott C."/>
            <person name="Shakirov E."/>
            <person name="Shu S."/>
            <person name="Yoshinaga Y."/>
            <person name="Zane M."/>
            <person name="Rokhsar D."/>
            <person name="Grimwood J."/>
            <person name="Schmutz J."/>
            <person name="Juenger T."/>
        </authorList>
    </citation>
    <scope>NUCLEOTIDE SEQUENCE [LARGE SCALE GENOMIC DNA]</scope>
    <source>
        <strain evidence="10">cv. HAL2</strain>
    </source>
</reference>
<dbReference type="GO" id="GO:0005737">
    <property type="term" value="C:cytoplasm"/>
    <property type="evidence" value="ECO:0007669"/>
    <property type="project" value="UniProtKB-ARBA"/>
</dbReference>
<dbReference type="Gramene" id="PUZ58702">
    <property type="protein sequence ID" value="PUZ58702"/>
    <property type="gene ID" value="GQ55_5G528900"/>
</dbReference>
<comment type="similarity">
    <text evidence="7 8">Belongs to the SFT2 family.</text>
</comment>
<evidence type="ECO:0000256" key="2">
    <source>
        <dbReference type="ARBA" id="ARBA00022448"/>
    </source>
</evidence>
<comment type="function">
    <text evidence="8">May be involved in fusion of retrograde transport vesicles derived from an endocytic compartment with the Golgi complex.</text>
</comment>
<proteinExistence type="inferred from homology"/>
<dbReference type="PANTHER" id="PTHR23137">
    <property type="entry name" value="VESICLE TRANSPORT PROTEIN-RELATED"/>
    <property type="match status" value="1"/>
</dbReference>
<evidence type="ECO:0000256" key="5">
    <source>
        <dbReference type="ARBA" id="ARBA00022989"/>
    </source>
</evidence>
<evidence type="ECO:0000256" key="6">
    <source>
        <dbReference type="ARBA" id="ARBA00023136"/>
    </source>
</evidence>
<name>A0A2T7DT15_9POAL</name>
<evidence type="ECO:0000256" key="8">
    <source>
        <dbReference type="RuleBase" id="RU363111"/>
    </source>
</evidence>
<sequence length="81" mass="9240">MTSNVNCLHFTLLCSLLLIWSIKFAVVFTFGNILAWEHNLHYGAPEQQLRTMFDPVRLYATAIYVGCAVLALILALWVRNI</sequence>
<keyword evidence="6 8" id="KW-0472">Membrane</keyword>
<dbReference type="AlphaFoldDB" id="A0A2T7DT15"/>
<feature type="transmembrane region" description="Helical" evidence="8">
    <location>
        <begin position="56"/>
        <end position="78"/>
    </location>
</feature>
<evidence type="ECO:0000256" key="3">
    <source>
        <dbReference type="ARBA" id="ARBA00022692"/>
    </source>
</evidence>
<feature type="transmembrane region" description="Helical" evidence="8">
    <location>
        <begin position="12"/>
        <end position="36"/>
    </location>
</feature>
<gene>
    <name evidence="9" type="ORF">GQ55_5G528900</name>
</gene>
<dbReference type="EMBL" id="CM009753">
    <property type="protein sequence ID" value="PUZ58702.1"/>
    <property type="molecule type" value="Genomic_DNA"/>
</dbReference>
<dbReference type="Proteomes" id="UP000244336">
    <property type="component" value="Chromosome 5"/>
</dbReference>
<dbReference type="GO" id="GO:0016192">
    <property type="term" value="P:vesicle-mediated transport"/>
    <property type="evidence" value="ECO:0007669"/>
    <property type="project" value="InterPro"/>
</dbReference>
<dbReference type="STRING" id="1504633.A0A2T7DT15"/>